<proteinExistence type="predicted"/>
<comment type="caution">
    <text evidence="1">The sequence shown here is derived from an EMBL/GenBank/DDBJ whole genome shotgun (WGS) entry which is preliminary data.</text>
</comment>
<evidence type="ECO:0000313" key="2">
    <source>
        <dbReference type="Proteomes" id="UP000825935"/>
    </source>
</evidence>
<sequence length="27" mass="3090">MLLIICLLDSSLSLLKQQTCIYHVQNV</sequence>
<dbReference type="EMBL" id="CM035411">
    <property type="protein sequence ID" value="KAH7434624.1"/>
    <property type="molecule type" value="Genomic_DNA"/>
</dbReference>
<reference evidence="1" key="1">
    <citation type="submission" date="2021-08" db="EMBL/GenBank/DDBJ databases">
        <title>WGS assembly of Ceratopteris richardii.</title>
        <authorList>
            <person name="Marchant D.B."/>
            <person name="Chen G."/>
            <person name="Jenkins J."/>
            <person name="Shu S."/>
            <person name="Leebens-Mack J."/>
            <person name="Grimwood J."/>
            <person name="Schmutz J."/>
            <person name="Soltis P."/>
            <person name="Soltis D."/>
            <person name="Chen Z.-H."/>
        </authorList>
    </citation>
    <scope>NUCLEOTIDE SEQUENCE</scope>
    <source>
        <strain evidence="1">Whitten #5841</strain>
        <tissue evidence="1">Leaf</tissue>
    </source>
</reference>
<accession>A0A8T2UMM6</accession>
<name>A0A8T2UMM6_CERRI</name>
<keyword evidence="2" id="KW-1185">Reference proteome</keyword>
<protein>
    <submittedName>
        <fullName evidence="1">Uncharacterized protein</fullName>
    </submittedName>
</protein>
<dbReference type="AlphaFoldDB" id="A0A8T2UMM6"/>
<organism evidence="1 2">
    <name type="scientific">Ceratopteris richardii</name>
    <name type="common">Triangle waterfern</name>
    <dbReference type="NCBI Taxonomy" id="49495"/>
    <lineage>
        <taxon>Eukaryota</taxon>
        <taxon>Viridiplantae</taxon>
        <taxon>Streptophyta</taxon>
        <taxon>Embryophyta</taxon>
        <taxon>Tracheophyta</taxon>
        <taxon>Polypodiopsida</taxon>
        <taxon>Polypodiidae</taxon>
        <taxon>Polypodiales</taxon>
        <taxon>Pteridineae</taxon>
        <taxon>Pteridaceae</taxon>
        <taxon>Parkerioideae</taxon>
        <taxon>Ceratopteris</taxon>
    </lineage>
</organism>
<evidence type="ECO:0000313" key="1">
    <source>
        <dbReference type="EMBL" id="KAH7434624.1"/>
    </source>
</evidence>
<dbReference type="Proteomes" id="UP000825935">
    <property type="component" value="Chromosome 6"/>
</dbReference>
<gene>
    <name evidence="1" type="ORF">KP509_06G026500</name>
</gene>